<feature type="signal peptide" evidence="1">
    <location>
        <begin position="1"/>
        <end position="26"/>
    </location>
</feature>
<name>A0A1Y2CD05_9FUNG</name>
<feature type="chain" id="PRO_5013254426" description="Secreted protein" evidence="1">
    <location>
        <begin position="27"/>
        <end position="63"/>
    </location>
</feature>
<organism evidence="2 3">
    <name type="scientific">Rhizoclosmatium globosum</name>
    <dbReference type="NCBI Taxonomy" id="329046"/>
    <lineage>
        <taxon>Eukaryota</taxon>
        <taxon>Fungi</taxon>
        <taxon>Fungi incertae sedis</taxon>
        <taxon>Chytridiomycota</taxon>
        <taxon>Chytridiomycota incertae sedis</taxon>
        <taxon>Chytridiomycetes</taxon>
        <taxon>Chytridiales</taxon>
        <taxon>Chytriomycetaceae</taxon>
        <taxon>Rhizoclosmatium</taxon>
    </lineage>
</organism>
<dbReference type="Proteomes" id="UP000193642">
    <property type="component" value="Unassembled WGS sequence"/>
</dbReference>
<dbReference type="EMBL" id="MCGO01000021">
    <property type="protein sequence ID" value="ORY44929.1"/>
    <property type="molecule type" value="Genomic_DNA"/>
</dbReference>
<evidence type="ECO:0000256" key="1">
    <source>
        <dbReference type="SAM" id="SignalP"/>
    </source>
</evidence>
<reference evidence="2 3" key="1">
    <citation type="submission" date="2016-07" db="EMBL/GenBank/DDBJ databases">
        <title>Pervasive Adenine N6-methylation of Active Genes in Fungi.</title>
        <authorList>
            <consortium name="DOE Joint Genome Institute"/>
            <person name="Mondo S.J."/>
            <person name="Dannebaum R.O."/>
            <person name="Kuo R.C."/>
            <person name="Labutti K."/>
            <person name="Haridas S."/>
            <person name="Kuo A."/>
            <person name="Salamov A."/>
            <person name="Ahrendt S.R."/>
            <person name="Lipzen A."/>
            <person name="Sullivan W."/>
            <person name="Andreopoulos W.B."/>
            <person name="Clum A."/>
            <person name="Lindquist E."/>
            <person name="Daum C."/>
            <person name="Ramamoorthy G.K."/>
            <person name="Gryganskyi A."/>
            <person name="Culley D."/>
            <person name="Magnuson J.K."/>
            <person name="James T.Y."/>
            <person name="O'Malley M.A."/>
            <person name="Stajich J.E."/>
            <person name="Spatafora J.W."/>
            <person name="Visel A."/>
            <person name="Grigoriev I.V."/>
        </authorList>
    </citation>
    <scope>NUCLEOTIDE SEQUENCE [LARGE SCALE GENOMIC DNA]</scope>
    <source>
        <strain evidence="2 3">JEL800</strain>
    </source>
</reference>
<evidence type="ECO:0000313" key="2">
    <source>
        <dbReference type="EMBL" id="ORY44929.1"/>
    </source>
</evidence>
<proteinExistence type="predicted"/>
<gene>
    <name evidence="2" type="ORF">BCR33DRAFT_716843</name>
</gene>
<keyword evidence="3" id="KW-1185">Reference proteome</keyword>
<accession>A0A1Y2CD05</accession>
<comment type="caution">
    <text evidence="2">The sequence shown here is derived from an EMBL/GenBank/DDBJ whole genome shotgun (WGS) entry which is preliminary data.</text>
</comment>
<evidence type="ECO:0000313" key="3">
    <source>
        <dbReference type="Proteomes" id="UP000193642"/>
    </source>
</evidence>
<dbReference type="AlphaFoldDB" id="A0A1Y2CD05"/>
<protein>
    <recommendedName>
        <fullName evidence="4">Secreted protein</fullName>
    </recommendedName>
</protein>
<sequence>MVKTVEANVGLAVLAVVGLFECDAAASVFDVVDIVDQSIVFVDSHVACHIDVGFQVEDIARIH</sequence>
<keyword evidence="1" id="KW-0732">Signal</keyword>
<evidence type="ECO:0008006" key="4">
    <source>
        <dbReference type="Google" id="ProtNLM"/>
    </source>
</evidence>